<dbReference type="GO" id="GO:0046475">
    <property type="term" value="P:glycerophospholipid catabolic process"/>
    <property type="evidence" value="ECO:0007669"/>
    <property type="project" value="TreeGrafter"/>
</dbReference>
<dbReference type="GO" id="GO:0046513">
    <property type="term" value="P:ceramide biosynthetic process"/>
    <property type="evidence" value="ECO:0007669"/>
    <property type="project" value="TreeGrafter"/>
</dbReference>
<evidence type="ECO:0000256" key="1">
    <source>
        <dbReference type="ARBA" id="ARBA00004167"/>
    </source>
</evidence>
<dbReference type="EMBL" id="JAWZYT010002849">
    <property type="protein sequence ID" value="KAK4301671.1"/>
    <property type="molecule type" value="Genomic_DNA"/>
</dbReference>
<reference evidence="6" key="1">
    <citation type="submission" date="2023-11" db="EMBL/GenBank/DDBJ databases">
        <title>Genome assemblies of two species of porcelain crab, Petrolisthes cinctipes and Petrolisthes manimaculis (Anomura: Porcellanidae).</title>
        <authorList>
            <person name="Angst P."/>
        </authorList>
    </citation>
    <scope>NUCLEOTIDE SEQUENCE</scope>
    <source>
        <strain evidence="6">PB745_02</strain>
        <tissue evidence="6">Gill</tissue>
    </source>
</reference>
<feature type="transmembrane region" description="Helical" evidence="5">
    <location>
        <begin position="835"/>
        <end position="852"/>
    </location>
</feature>
<keyword evidence="4 5" id="KW-0472">Membrane</keyword>
<dbReference type="PANTHER" id="PTHR12988">
    <property type="entry name" value="SPHINGOMYELIN PHOSPHODIESTERASE 4"/>
    <property type="match status" value="1"/>
</dbReference>
<evidence type="ECO:0000256" key="2">
    <source>
        <dbReference type="ARBA" id="ARBA00022692"/>
    </source>
</evidence>
<proteinExistence type="predicted"/>
<comment type="subcellular location">
    <subcellularLocation>
        <location evidence="1">Membrane</location>
        <topology evidence="1">Single-pass membrane protein</topology>
    </subcellularLocation>
</comment>
<name>A0AAE1TY26_9EUCA</name>
<evidence type="ECO:0000256" key="4">
    <source>
        <dbReference type="ARBA" id="ARBA00023136"/>
    </source>
</evidence>
<evidence type="ECO:0000313" key="6">
    <source>
        <dbReference type="EMBL" id="KAK4301671.1"/>
    </source>
</evidence>
<gene>
    <name evidence="6" type="ORF">Pmani_026200</name>
</gene>
<dbReference type="InterPro" id="IPR024129">
    <property type="entry name" value="Sphingomy_SMPD4"/>
</dbReference>
<evidence type="ECO:0000256" key="3">
    <source>
        <dbReference type="ARBA" id="ARBA00022989"/>
    </source>
</evidence>
<dbReference type="AlphaFoldDB" id="A0AAE1TY26"/>
<comment type="caution">
    <text evidence="6">The sequence shown here is derived from an EMBL/GenBank/DDBJ whole genome shotgun (WGS) entry which is preliminary data.</text>
</comment>
<organism evidence="6 7">
    <name type="scientific">Petrolisthes manimaculis</name>
    <dbReference type="NCBI Taxonomy" id="1843537"/>
    <lineage>
        <taxon>Eukaryota</taxon>
        <taxon>Metazoa</taxon>
        <taxon>Ecdysozoa</taxon>
        <taxon>Arthropoda</taxon>
        <taxon>Crustacea</taxon>
        <taxon>Multicrustacea</taxon>
        <taxon>Malacostraca</taxon>
        <taxon>Eumalacostraca</taxon>
        <taxon>Eucarida</taxon>
        <taxon>Decapoda</taxon>
        <taxon>Pleocyemata</taxon>
        <taxon>Anomura</taxon>
        <taxon>Galatheoidea</taxon>
        <taxon>Porcellanidae</taxon>
        <taxon>Petrolisthes</taxon>
    </lineage>
</organism>
<evidence type="ECO:0008006" key="8">
    <source>
        <dbReference type="Google" id="ProtNLM"/>
    </source>
</evidence>
<keyword evidence="2 5" id="KW-0812">Transmembrane</keyword>
<evidence type="ECO:0000313" key="7">
    <source>
        <dbReference type="Proteomes" id="UP001292094"/>
    </source>
</evidence>
<dbReference type="GO" id="GO:0006685">
    <property type="term" value="P:sphingomyelin catabolic process"/>
    <property type="evidence" value="ECO:0007669"/>
    <property type="project" value="TreeGrafter"/>
</dbReference>
<protein>
    <recommendedName>
        <fullName evidence="8">Sphingomyelin phosphodiesterase 4</fullName>
    </recommendedName>
</protein>
<dbReference type="GO" id="GO:0050290">
    <property type="term" value="F:sphingomyelin phosphodiesterase D activity"/>
    <property type="evidence" value="ECO:0007669"/>
    <property type="project" value="InterPro"/>
</dbReference>
<keyword evidence="7" id="KW-1185">Reference proteome</keyword>
<feature type="transmembrane region" description="Helical" evidence="5">
    <location>
        <begin position="858"/>
        <end position="878"/>
    </location>
</feature>
<dbReference type="PANTHER" id="PTHR12988:SF6">
    <property type="entry name" value="SPHINGOMYELIN PHOSPHODIESTERASE 4"/>
    <property type="match status" value="1"/>
</dbReference>
<dbReference type="Pfam" id="PF14724">
    <property type="entry name" value="mit_SMPDase"/>
    <property type="match status" value="2"/>
</dbReference>
<feature type="transmembrane region" description="Helical" evidence="5">
    <location>
        <begin position="755"/>
        <end position="773"/>
    </location>
</feature>
<dbReference type="GO" id="GO:0016020">
    <property type="term" value="C:membrane"/>
    <property type="evidence" value="ECO:0007669"/>
    <property type="project" value="UniProtKB-SubCell"/>
</dbReference>
<sequence>MTNMAAPGLSLSSRLQSALSQPLLQVRCEEISRVLNESTSKDAGHTLRLTVENIFGVGGQGGWGLRTITRSSHPREFDQLRVFLGSSGPLLSLAYRLANDPFLGFEFPVAWLPARSRVEIEDGTPGAFYVNKVQNPGPGKPPINILLNAFEYYIFHFAHFLVGGNSQRWSLSWTTAGDALYPTLLEDYLTAFLPCDNSVPPGPPSPPVSPRGVLSPVAPRGANPGLYLTSLVSPIGSPRSPPGPPHHGYLRGDMGSSGAHAISSPIHLHHHLHHHHHHHHNPNPQLNIWTSQILVQVVMEMWVNQCLPPPARSPARPTQPTPAPSHNSQCSALHACSVFSEHTPVDYRPYWHCGDTEVLVPTSDHVRVVRMLVKHLHFFTNSGKAAQPSPLDDLRKNVWNMYRKSLYQFLCHTFSHWPLDSSFRLVLETWLSYIQPWRYTNFASANSPSQAASMEYETQRTVESRWQGFVAENLLFYTRLFHLLACRLFRLDLSAPRNAQILFRVTKVFSQTNLSSYIREIEDALDDPHLVHRSLLTGGSPLAHPSGLSGVATDPYSTRSLATVARAHVLEMEGPTYANQPMFSMGNLSLVDSLLKYIRRAYDAVVSEQQQQNGSGDPNQKERKGSWLGSLVWSLFENNIPTDDENTAEDIRKTVIHLDTAMRQLSQVFGIMLPMEFEQPVNGMVYGSPIGGSPRDPHFLHQSSLDPMATPLHVNSPGGPVLTNYGRHQLMSGVRRMDLKYEGDPDLKPICTYEIPFLVRWLYSLSVIINIKYGNKMSRAFTRQDPLGYIARLVLWGPEIIHEYHKDPSGSPTHTRSARQLPARLSLRFQASKHVIGYELAMVLLLYILGLWGALIKAIGMLTIITLIFACILHYYFLRSQSHTTDRQKQDDEIVEEDRVAMEREAMTSTLSH</sequence>
<accession>A0AAE1TY26</accession>
<evidence type="ECO:0000256" key="5">
    <source>
        <dbReference type="SAM" id="Phobius"/>
    </source>
</evidence>
<dbReference type="Proteomes" id="UP001292094">
    <property type="component" value="Unassembled WGS sequence"/>
</dbReference>
<keyword evidence="3 5" id="KW-1133">Transmembrane helix</keyword>